<keyword evidence="3" id="KW-1185">Reference proteome</keyword>
<dbReference type="CDD" id="cd00761">
    <property type="entry name" value="Glyco_tranf_GTA_type"/>
    <property type="match status" value="1"/>
</dbReference>
<reference evidence="2 3" key="1">
    <citation type="submission" date="2023-01" db="EMBL/GenBank/DDBJ databases">
        <title>Complete genome of Chryseobacterium camelliae VAN22-5A.</title>
        <authorList>
            <person name="Zong G."/>
            <person name="Cao G."/>
        </authorList>
    </citation>
    <scope>NUCLEOTIDE SEQUENCE [LARGE SCALE GENOMIC DNA]</scope>
    <source>
        <strain evidence="2 3">VAN22-5A</strain>
    </source>
</reference>
<dbReference type="InterPro" id="IPR029044">
    <property type="entry name" value="Nucleotide-diphossugar_trans"/>
</dbReference>
<dbReference type="GO" id="GO:0016757">
    <property type="term" value="F:glycosyltransferase activity"/>
    <property type="evidence" value="ECO:0007669"/>
    <property type="project" value="UniProtKB-KW"/>
</dbReference>
<dbReference type="Pfam" id="PF00535">
    <property type="entry name" value="Glycos_transf_2"/>
    <property type="match status" value="1"/>
</dbReference>
<feature type="domain" description="Glycosyltransferase 2-like" evidence="1">
    <location>
        <begin position="4"/>
        <end position="171"/>
    </location>
</feature>
<evidence type="ECO:0000259" key="1">
    <source>
        <dbReference type="Pfam" id="PF00535"/>
    </source>
</evidence>
<dbReference type="EC" id="2.4.-.-" evidence="2"/>
<dbReference type="PANTHER" id="PTHR43685:SF2">
    <property type="entry name" value="GLYCOSYLTRANSFERASE 2-LIKE DOMAIN-CONTAINING PROTEIN"/>
    <property type="match status" value="1"/>
</dbReference>
<dbReference type="SUPFAM" id="SSF53448">
    <property type="entry name" value="Nucleotide-diphospho-sugar transferases"/>
    <property type="match status" value="1"/>
</dbReference>
<gene>
    <name evidence="2" type="ORF">PFY12_09630</name>
</gene>
<evidence type="ECO:0000313" key="3">
    <source>
        <dbReference type="Proteomes" id="UP001210978"/>
    </source>
</evidence>
<dbReference type="PANTHER" id="PTHR43685">
    <property type="entry name" value="GLYCOSYLTRANSFERASE"/>
    <property type="match status" value="1"/>
</dbReference>
<dbReference type="InterPro" id="IPR001173">
    <property type="entry name" value="Glyco_trans_2-like"/>
</dbReference>
<name>A0ABY7QIX7_9FLAO</name>
<dbReference type="Proteomes" id="UP001210978">
    <property type="component" value="Chromosome"/>
</dbReference>
<dbReference type="InterPro" id="IPR050834">
    <property type="entry name" value="Glycosyltransf_2"/>
</dbReference>
<dbReference type="Gene3D" id="3.90.550.10">
    <property type="entry name" value="Spore Coat Polysaccharide Biosynthesis Protein SpsA, Chain A"/>
    <property type="match status" value="1"/>
</dbReference>
<proteinExistence type="predicted"/>
<evidence type="ECO:0000313" key="2">
    <source>
        <dbReference type="EMBL" id="WBV59319.1"/>
    </source>
</evidence>
<dbReference type="EMBL" id="CP115859">
    <property type="protein sequence ID" value="WBV59319.1"/>
    <property type="molecule type" value="Genomic_DNA"/>
</dbReference>
<sequence length="301" mass="35459">MKLSICIPVYNFDVRELVFDLKKEIENNKVEAEIILIDDASDESFKSINTELQDEVQTFVFLENNIGRTRIRNLFLDFTQGDYLLFLDCDGKVISNTFLLRYIRSVTNNPEIDVMYGGRKVAVSPPDDAHYLRWKFAVERENLSVDQRQKKPYLCFQTNNFIIKRKILKEIPFSSEFQKYGYEDLLFAMELKAKNVRVDHIDNAIFNNDLEENSMYLGKVEESVESLAKMLKNTKLRVKLEEVKLVSLFNQIEKASLKTVFMKLFRIKEKRLKKNLLKGNVSLRYLDFYKLGLLLKKMDRP</sequence>
<accession>A0ABY7QIX7</accession>
<keyword evidence="2" id="KW-0328">Glycosyltransferase</keyword>
<protein>
    <submittedName>
        <fullName evidence="2">Glycosyltransferase</fullName>
        <ecNumber evidence="2">2.4.-.-</ecNumber>
    </submittedName>
</protein>
<organism evidence="2 3">
    <name type="scientific">Chryseobacterium camelliae</name>
    <dbReference type="NCBI Taxonomy" id="1265445"/>
    <lineage>
        <taxon>Bacteria</taxon>
        <taxon>Pseudomonadati</taxon>
        <taxon>Bacteroidota</taxon>
        <taxon>Flavobacteriia</taxon>
        <taxon>Flavobacteriales</taxon>
        <taxon>Weeksellaceae</taxon>
        <taxon>Chryseobacterium group</taxon>
        <taxon>Chryseobacterium</taxon>
    </lineage>
</organism>
<keyword evidence="2" id="KW-0808">Transferase</keyword>
<dbReference type="RefSeq" id="WP_271147718.1">
    <property type="nucleotide sequence ID" value="NZ_CP115859.1"/>
</dbReference>